<dbReference type="Gene3D" id="3.40.50.300">
    <property type="entry name" value="P-loop containing nucleotide triphosphate hydrolases"/>
    <property type="match status" value="1"/>
</dbReference>
<feature type="region of interest" description="Disordered" evidence="1">
    <location>
        <begin position="133"/>
        <end position="152"/>
    </location>
</feature>
<organism evidence="2 3">
    <name type="scientific">Gryllotalpicola reticulitermitis</name>
    <dbReference type="NCBI Taxonomy" id="1184153"/>
    <lineage>
        <taxon>Bacteria</taxon>
        <taxon>Bacillati</taxon>
        <taxon>Actinomycetota</taxon>
        <taxon>Actinomycetes</taxon>
        <taxon>Micrococcales</taxon>
        <taxon>Microbacteriaceae</taxon>
        <taxon>Gryllotalpicola</taxon>
    </lineage>
</organism>
<proteinExistence type="predicted"/>
<keyword evidence="3" id="KW-1185">Reference proteome</keyword>
<dbReference type="Proteomes" id="UP001595900">
    <property type="component" value="Unassembled WGS sequence"/>
</dbReference>
<protein>
    <submittedName>
        <fullName evidence="2">AAA family ATPase</fullName>
    </submittedName>
</protein>
<dbReference type="PANTHER" id="PTHR37807:SF3">
    <property type="entry name" value="OS07G0160300 PROTEIN"/>
    <property type="match status" value="1"/>
</dbReference>
<dbReference type="InterPro" id="IPR027417">
    <property type="entry name" value="P-loop_NTPase"/>
</dbReference>
<reference evidence="3" key="1">
    <citation type="journal article" date="2019" name="Int. J. Syst. Evol. Microbiol.">
        <title>The Global Catalogue of Microorganisms (GCM) 10K type strain sequencing project: providing services to taxonomists for standard genome sequencing and annotation.</title>
        <authorList>
            <consortium name="The Broad Institute Genomics Platform"/>
            <consortium name="The Broad Institute Genome Sequencing Center for Infectious Disease"/>
            <person name="Wu L."/>
            <person name="Ma J."/>
        </authorList>
    </citation>
    <scope>NUCLEOTIDE SEQUENCE [LARGE SCALE GENOMIC DNA]</scope>
    <source>
        <strain evidence="3">CGMCC 1.10363</strain>
    </source>
</reference>
<dbReference type="RefSeq" id="WP_390228695.1">
    <property type="nucleotide sequence ID" value="NZ_JBHSCN010000005.1"/>
</dbReference>
<dbReference type="PANTHER" id="PTHR37807">
    <property type="entry name" value="OS07G0160300 PROTEIN"/>
    <property type="match status" value="1"/>
</dbReference>
<evidence type="ECO:0000313" key="3">
    <source>
        <dbReference type="Proteomes" id="UP001595900"/>
    </source>
</evidence>
<evidence type="ECO:0000256" key="1">
    <source>
        <dbReference type="SAM" id="MobiDB-lite"/>
    </source>
</evidence>
<name>A0ABV8Q5D3_9MICO</name>
<accession>A0ABV8Q5D3</accession>
<sequence length="194" mass="21414">MSVERLAPGTLYVVLVVGRPASGKSTVSAEVARRWSLPLVSKDGLKEVLFDSLGVGDRAWSVKLGQASFALLDHVIDLQLRTGLPFVVDAAYSAEFENAKFQDWQRRYGFVAVQVHCTAPAAELLRRYRRRASDGTRHPGHRDADASEEFRSSLKDTRAETLNLIGPVLEFPSEQPESQAKLIEELDGLLPAPD</sequence>
<comment type="caution">
    <text evidence="2">The sequence shown here is derived from an EMBL/GenBank/DDBJ whole genome shotgun (WGS) entry which is preliminary data.</text>
</comment>
<dbReference type="Pfam" id="PF13671">
    <property type="entry name" value="AAA_33"/>
    <property type="match status" value="1"/>
</dbReference>
<evidence type="ECO:0000313" key="2">
    <source>
        <dbReference type="EMBL" id="MFC4243611.1"/>
    </source>
</evidence>
<gene>
    <name evidence="2" type="ORF">ACFOYW_09525</name>
</gene>
<dbReference type="SUPFAM" id="SSF52540">
    <property type="entry name" value="P-loop containing nucleoside triphosphate hydrolases"/>
    <property type="match status" value="1"/>
</dbReference>
<dbReference type="EMBL" id="JBHSCN010000005">
    <property type="protein sequence ID" value="MFC4243611.1"/>
    <property type="molecule type" value="Genomic_DNA"/>
</dbReference>